<keyword evidence="2" id="KW-1185">Reference proteome</keyword>
<dbReference type="AlphaFoldDB" id="A0A8X6MM32"/>
<evidence type="ECO:0000313" key="2">
    <source>
        <dbReference type="Proteomes" id="UP000886998"/>
    </source>
</evidence>
<sequence length="123" mass="13887">MLLSSNHFPTFLGLNTVSRVLSMGWVPCRGDRYYSLPGVAKDNASETHGHNASFLASALDSDRWDASQALEKWYRAISLHSTHPTPLEPIESRWSGFLDQVISKLYMPNGIIWIRHAESTELE</sequence>
<comment type="caution">
    <text evidence="1">The sequence shown here is derived from an EMBL/GenBank/DDBJ whole genome shotgun (WGS) entry which is preliminary data.</text>
</comment>
<evidence type="ECO:0000313" key="1">
    <source>
        <dbReference type="EMBL" id="GFS65234.1"/>
    </source>
</evidence>
<name>A0A8X6MM32_9ARAC</name>
<protein>
    <submittedName>
        <fullName evidence="1">Uncharacterized protein</fullName>
    </submittedName>
</protein>
<accession>A0A8X6MM32</accession>
<gene>
    <name evidence="1" type="ORF">TNIN_264881</name>
</gene>
<reference evidence="1" key="1">
    <citation type="submission" date="2020-08" db="EMBL/GenBank/DDBJ databases">
        <title>Multicomponent nature underlies the extraordinary mechanical properties of spider dragline silk.</title>
        <authorList>
            <person name="Kono N."/>
            <person name="Nakamura H."/>
            <person name="Mori M."/>
            <person name="Yoshida Y."/>
            <person name="Ohtoshi R."/>
            <person name="Malay A.D."/>
            <person name="Moran D.A.P."/>
            <person name="Tomita M."/>
            <person name="Numata K."/>
            <person name="Arakawa K."/>
        </authorList>
    </citation>
    <scope>NUCLEOTIDE SEQUENCE</scope>
</reference>
<organism evidence="1 2">
    <name type="scientific">Trichonephila inaurata madagascariensis</name>
    <dbReference type="NCBI Taxonomy" id="2747483"/>
    <lineage>
        <taxon>Eukaryota</taxon>
        <taxon>Metazoa</taxon>
        <taxon>Ecdysozoa</taxon>
        <taxon>Arthropoda</taxon>
        <taxon>Chelicerata</taxon>
        <taxon>Arachnida</taxon>
        <taxon>Araneae</taxon>
        <taxon>Araneomorphae</taxon>
        <taxon>Entelegynae</taxon>
        <taxon>Araneoidea</taxon>
        <taxon>Nephilidae</taxon>
        <taxon>Trichonephila</taxon>
        <taxon>Trichonephila inaurata</taxon>
    </lineage>
</organism>
<dbReference type="EMBL" id="BMAV01028120">
    <property type="protein sequence ID" value="GFS65234.1"/>
    <property type="molecule type" value="Genomic_DNA"/>
</dbReference>
<dbReference type="Proteomes" id="UP000886998">
    <property type="component" value="Unassembled WGS sequence"/>
</dbReference>
<proteinExistence type="predicted"/>